<feature type="transmembrane region" description="Helical" evidence="1">
    <location>
        <begin position="29"/>
        <end position="50"/>
    </location>
</feature>
<gene>
    <name evidence="2" type="ORF">HPLM_LOCUS21539</name>
</gene>
<evidence type="ECO:0000313" key="3">
    <source>
        <dbReference type="Proteomes" id="UP000268014"/>
    </source>
</evidence>
<accession>A0A0N4XB05</accession>
<evidence type="ECO:0000313" key="2">
    <source>
        <dbReference type="EMBL" id="VDO90576.1"/>
    </source>
</evidence>
<feature type="transmembrane region" description="Helical" evidence="1">
    <location>
        <begin position="70"/>
        <end position="88"/>
    </location>
</feature>
<reference evidence="2 3" key="2">
    <citation type="submission" date="2018-11" db="EMBL/GenBank/DDBJ databases">
        <authorList>
            <consortium name="Pathogen Informatics"/>
        </authorList>
    </citation>
    <scope>NUCLEOTIDE SEQUENCE [LARGE SCALE GENOMIC DNA]</scope>
    <source>
        <strain evidence="2 3">MHpl1</strain>
    </source>
</reference>
<sequence length="122" mass="13897">MTASQNVWANVFVERIYQVNVRFDYTRVFLVRSLPNCVIVLLETILSQVLSRKECFILKCRCIPWIPARWAVAAMTVYRFCIMCFIFFNGPVKAAQIPVHQATTAAVLESHCGDVNQVLLLG</sequence>
<organism evidence="4">
    <name type="scientific">Haemonchus placei</name>
    <name type="common">Barber's pole worm</name>
    <dbReference type="NCBI Taxonomy" id="6290"/>
    <lineage>
        <taxon>Eukaryota</taxon>
        <taxon>Metazoa</taxon>
        <taxon>Ecdysozoa</taxon>
        <taxon>Nematoda</taxon>
        <taxon>Chromadorea</taxon>
        <taxon>Rhabditida</taxon>
        <taxon>Rhabditina</taxon>
        <taxon>Rhabditomorpha</taxon>
        <taxon>Strongyloidea</taxon>
        <taxon>Trichostrongylidae</taxon>
        <taxon>Haemonchus</taxon>
    </lineage>
</organism>
<evidence type="ECO:0000313" key="4">
    <source>
        <dbReference type="WBParaSite" id="HPLM_0002155001-mRNA-1"/>
    </source>
</evidence>
<dbReference type="Proteomes" id="UP000268014">
    <property type="component" value="Unassembled WGS sequence"/>
</dbReference>
<reference evidence="4" key="1">
    <citation type="submission" date="2017-02" db="UniProtKB">
        <authorList>
            <consortium name="WormBaseParasite"/>
        </authorList>
    </citation>
    <scope>IDENTIFICATION</scope>
</reference>
<name>A0A0N4XB05_HAEPC</name>
<protein>
    <submittedName>
        <fullName evidence="4">Transmembrane protein</fullName>
    </submittedName>
</protein>
<keyword evidence="1" id="KW-0812">Transmembrane</keyword>
<dbReference type="AlphaFoldDB" id="A0A0N4XB05"/>
<keyword evidence="1" id="KW-1133">Transmembrane helix</keyword>
<keyword evidence="1" id="KW-0472">Membrane</keyword>
<evidence type="ECO:0000256" key="1">
    <source>
        <dbReference type="SAM" id="Phobius"/>
    </source>
</evidence>
<keyword evidence="3" id="KW-1185">Reference proteome</keyword>
<proteinExistence type="predicted"/>
<dbReference type="EMBL" id="UZAF01023605">
    <property type="protein sequence ID" value="VDO90576.1"/>
    <property type="molecule type" value="Genomic_DNA"/>
</dbReference>
<dbReference type="WBParaSite" id="HPLM_0002155001-mRNA-1">
    <property type="protein sequence ID" value="HPLM_0002155001-mRNA-1"/>
    <property type="gene ID" value="HPLM_0002155001"/>
</dbReference>